<dbReference type="Gene3D" id="3.10.490.10">
    <property type="entry name" value="Gamma-glutamyl cyclotransferase-like"/>
    <property type="match status" value="1"/>
</dbReference>
<proteinExistence type="predicted"/>
<feature type="domain" description="Gamma-glutamylcyclotransferase AIG2-like" evidence="2">
    <location>
        <begin position="3"/>
        <end position="115"/>
    </location>
</feature>
<accession>X0XJZ6</accession>
<dbReference type="InterPro" id="IPR036568">
    <property type="entry name" value="GGCT-like_sf"/>
</dbReference>
<protein>
    <recommendedName>
        <fullName evidence="2">Gamma-glutamylcyclotransferase AIG2-like domain-containing protein</fullName>
    </recommendedName>
</protein>
<comment type="caution">
    <text evidence="3">The sequence shown here is derived from an EMBL/GenBank/DDBJ whole genome shotgun (WGS) entry which is preliminary data.</text>
</comment>
<name>X0XJZ6_9ZZZZ</name>
<dbReference type="CDD" id="cd06661">
    <property type="entry name" value="GGCT_like"/>
    <property type="match status" value="1"/>
</dbReference>
<dbReference type="SUPFAM" id="SSF110857">
    <property type="entry name" value="Gamma-glutamyl cyclotransferase-like"/>
    <property type="match status" value="1"/>
</dbReference>
<dbReference type="InterPro" id="IPR017939">
    <property type="entry name" value="G-Glutamylcylcotransferase"/>
</dbReference>
<keyword evidence="1" id="KW-0456">Lyase</keyword>
<dbReference type="GO" id="GO:0003839">
    <property type="term" value="F:gamma-glutamylcyclotransferase activity"/>
    <property type="evidence" value="ECO:0007669"/>
    <property type="project" value="InterPro"/>
</dbReference>
<evidence type="ECO:0000313" key="3">
    <source>
        <dbReference type="EMBL" id="GAG35677.1"/>
    </source>
</evidence>
<evidence type="ECO:0000256" key="1">
    <source>
        <dbReference type="ARBA" id="ARBA00023239"/>
    </source>
</evidence>
<evidence type="ECO:0000259" key="2">
    <source>
        <dbReference type="Pfam" id="PF06094"/>
    </source>
</evidence>
<organism evidence="3">
    <name type="scientific">marine sediment metagenome</name>
    <dbReference type="NCBI Taxonomy" id="412755"/>
    <lineage>
        <taxon>unclassified sequences</taxon>
        <taxon>metagenomes</taxon>
        <taxon>ecological metagenomes</taxon>
    </lineage>
</organism>
<dbReference type="InterPro" id="IPR013024">
    <property type="entry name" value="GGCT-like"/>
</dbReference>
<reference evidence="3" key="1">
    <citation type="journal article" date="2014" name="Front. Microbiol.">
        <title>High frequency of phylogenetically diverse reductive dehalogenase-homologous genes in deep subseafloor sedimentary metagenomes.</title>
        <authorList>
            <person name="Kawai M."/>
            <person name="Futagami T."/>
            <person name="Toyoda A."/>
            <person name="Takaki Y."/>
            <person name="Nishi S."/>
            <person name="Hori S."/>
            <person name="Arai W."/>
            <person name="Tsubouchi T."/>
            <person name="Morono Y."/>
            <person name="Uchiyama I."/>
            <person name="Ito T."/>
            <person name="Fujiyama A."/>
            <person name="Inagaki F."/>
            <person name="Takami H."/>
        </authorList>
    </citation>
    <scope>NUCLEOTIDE SEQUENCE</scope>
    <source>
        <strain evidence="3">Expedition CK06-06</strain>
    </source>
</reference>
<dbReference type="PANTHER" id="PTHR12935:SF0">
    <property type="entry name" value="GAMMA-GLUTAMYLCYCLOTRANSFERASE"/>
    <property type="match status" value="1"/>
</dbReference>
<dbReference type="AlphaFoldDB" id="X0XJZ6"/>
<gene>
    <name evidence="3" type="ORF">S01H1_68893</name>
</gene>
<dbReference type="Pfam" id="PF06094">
    <property type="entry name" value="GGACT"/>
    <property type="match status" value="1"/>
</dbReference>
<dbReference type="InterPro" id="IPR009288">
    <property type="entry name" value="AIG2-like_dom"/>
</dbReference>
<dbReference type="PANTHER" id="PTHR12935">
    <property type="entry name" value="GAMMA-GLUTAMYLCYCLOTRANSFERASE"/>
    <property type="match status" value="1"/>
</dbReference>
<dbReference type="EMBL" id="BARS01045704">
    <property type="protein sequence ID" value="GAG35677.1"/>
    <property type="molecule type" value="Genomic_DNA"/>
</dbReference>
<sequence>MYYFAYASNLSRKQMSHRCDDSQPKFVATLPNHKLIFAGRSKDWNGGVASIKPCKGEKVIGAIYEISEQCLRSLDIYENYPTTYGRENVTVFTGSDVPVRAITYVKVEQSNETQPSREYLLTIQQGYKDWGIVLNHPELTMQ</sequence>